<dbReference type="GO" id="GO:0005737">
    <property type="term" value="C:cytoplasm"/>
    <property type="evidence" value="ECO:0007669"/>
    <property type="project" value="UniProtKB-SubCell"/>
</dbReference>
<dbReference type="Gene3D" id="3.90.20.20">
    <property type="match status" value="1"/>
</dbReference>
<dbReference type="GO" id="GO:0051082">
    <property type="term" value="F:unfolded protein binding"/>
    <property type="evidence" value="ECO:0007669"/>
    <property type="project" value="TreeGrafter"/>
</dbReference>
<evidence type="ECO:0000313" key="9">
    <source>
        <dbReference type="EMBL" id="KAB7519348.1"/>
    </source>
</evidence>
<evidence type="ECO:0000256" key="1">
    <source>
        <dbReference type="ARBA" id="ARBA00009054"/>
    </source>
</evidence>
<evidence type="ECO:0000256" key="5">
    <source>
        <dbReference type="RuleBase" id="RU004478"/>
    </source>
</evidence>
<evidence type="ECO:0000256" key="3">
    <source>
        <dbReference type="HAMAP-Rule" id="MF_01151"/>
    </source>
</evidence>
<dbReference type="GO" id="GO:0000774">
    <property type="term" value="F:adenyl-nucleotide exchange factor activity"/>
    <property type="evidence" value="ECO:0007669"/>
    <property type="project" value="InterPro"/>
</dbReference>
<protein>
    <recommendedName>
        <fullName evidence="3 4">Protein GrpE</fullName>
    </recommendedName>
    <alternativeName>
        <fullName evidence="3">HSP-70 cofactor</fullName>
    </alternativeName>
</protein>
<dbReference type="Proteomes" id="UP000326865">
    <property type="component" value="Unassembled WGS sequence"/>
</dbReference>
<dbReference type="GO" id="GO:0051087">
    <property type="term" value="F:protein-folding chaperone binding"/>
    <property type="evidence" value="ECO:0007669"/>
    <property type="project" value="InterPro"/>
</dbReference>
<dbReference type="PANTHER" id="PTHR21237">
    <property type="entry name" value="GRPE PROTEIN"/>
    <property type="match status" value="1"/>
</dbReference>
<feature type="compositionally biased region" description="Acidic residues" evidence="6">
    <location>
        <begin position="43"/>
        <end position="56"/>
    </location>
</feature>
<dbReference type="Proteomes" id="UP000326302">
    <property type="component" value="Unassembled WGS sequence"/>
</dbReference>
<feature type="region of interest" description="Disordered" evidence="6">
    <location>
        <begin position="1"/>
        <end position="31"/>
    </location>
</feature>
<dbReference type="Gene3D" id="2.30.22.10">
    <property type="entry name" value="Head domain of nucleotide exchange factor GrpE"/>
    <property type="match status" value="1"/>
</dbReference>
<comment type="function">
    <text evidence="3 4">Participates actively in the response to hyperosmotic and heat shock by preventing the aggregation of stress-denatured proteins, in association with DnaK and GrpE. It is the nucleotide exchange factor for DnaK and may function as a thermosensor. Unfolded proteins bind initially to DnaJ; upon interaction with the DnaJ-bound protein, DnaK hydrolyzes its bound ATP, resulting in the formation of a stable complex. GrpE releases ADP from DnaK; ATP binding to DnaK triggers the release of the substrate protein, thus completing the reaction cycle. Several rounds of ATP-dependent interactions between DnaJ, DnaK and GrpE are required for fully efficient folding.</text>
</comment>
<dbReference type="SUPFAM" id="SSF58014">
    <property type="entry name" value="Coiled-coil domain of nucleotide exchange factor GrpE"/>
    <property type="match status" value="1"/>
</dbReference>
<comment type="similarity">
    <text evidence="1 3 5">Belongs to the GrpE family.</text>
</comment>
<feature type="region of interest" description="Disordered" evidence="6">
    <location>
        <begin position="43"/>
        <end position="62"/>
    </location>
</feature>
<accession>A0A5N5UH52</accession>
<keyword evidence="3 4" id="KW-0346">Stress response</keyword>
<keyword evidence="3" id="KW-0963">Cytoplasm</keyword>
<dbReference type="InterPro" id="IPR000740">
    <property type="entry name" value="GrpE"/>
</dbReference>
<keyword evidence="12" id="KW-1185">Reference proteome</keyword>
<comment type="subunit">
    <text evidence="3">Homodimer.</text>
</comment>
<evidence type="ECO:0000256" key="2">
    <source>
        <dbReference type="ARBA" id="ARBA00023186"/>
    </source>
</evidence>
<dbReference type="GO" id="GO:0042803">
    <property type="term" value="F:protein homodimerization activity"/>
    <property type="evidence" value="ECO:0007669"/>
    <property type="project" value="InterPro"/>
</dbReference>
<dbReference type="OrthoDB" id="372230at2157"/>
<evidence type="ECO:0000313" key="12">
    <source>
        <dbReference type="Proteomes" id="UP000326865"/>
    </source>
</evidence>
<evidence type="ECO:0000313" key="10">
    <source>
        <dbReference type="Proteomes" id="UP000326207"/>
    </source>
</evidence>
<keyword evidence="2 3" id="KW-0143">Chaperone</keyword>
<dbReference type="Pfam" id="PF01025">
    <property type="entry name" value="GrpE"/>
    <property type="match status" value="1"/>
</dbReference>
<evidence type="ECO:0000256" key="6">
    <source>
        <dbReference type="SAM" id="MobiDB-lite"/>
    </source>
</evidence>
<gene>
    <name evidence="3 8" type="primary">grpE</name>
    <name evidence="7" type="ORF">DM867_06530</name>
    <name evidence="8" type="ORF">DMP03_01540</name>
    <name evidence="9" type="ORF">DP108_04385</name>
</gene>
<evidence type="ECO:0000313" key="7">
    <source>
        <dbReference type="EMBL" id="KAB7514766.1"/>
    </source>
</evidence>
<accession>A0A5N5U7Z0</accession>
<accession>A0A5N5UKN2</accession>
<evidence type="ECO:0000313" key="8">
    <source>
        <dbReference type="EMBL" id="KAB7518076.1"/>
    </source>
</evidence>
<dbReference type="PANTHER" id="PTHR21237:SF23">
    <property type="entry name" value="GRPE PROTEIN HOMOLOG, MITOCHONDRIAL"/>
    <property type="match status" value="1"/>
</dbReference>
<dbReference type="AlphaFoldDB" id="A0A5N5UH52"/>
<dbReference type="PROSITE" id="PS01071">
    <property type="entry name" value="GRPE"/>
    <property type="match status" value="1"/>
</dbReference>
<dbReference type="CDD" id="cd00446">
    <property type="entry name" value="GrpE"/>
    <property type="match status" value="1"/>
</dbReference>
<dbReference type="PRINTS" id="PR00773">
    <property type="entry name" value="GRPEPROTEIN"/>
</dbReference>
<proteinExistence type="inferred from homology"/>
<dbReference type="InterPro" id="IPR013805">
    <property type="entry name" value="GrpE_CC"/>
</dbReference>
<dbReference type="EMBL" id="QMDY01000002">
    <property type="protein sequence ID" value="KAB7519348.1"/>
    <property type="molecule type" value="Genomic_DNA"/>
</dbReference>
<reference evidence="10 11" key="1">
    <citation type="submission" date="2019-10" db="EMBL/GenBank/DDBJ databases">
        <title>Unraveling microbial dark matter from salterns through culturing: the case of the genus Halosegnis.</title>
        <authorList>
            <person name="Duran-Viseras A."/>
            <person name="Andrei A.-S."/>
            <person name="Vera-Gargallo B."/>
            <person name="Ghai R."/>
            <person name="Sanchez-Porro C."/>
            <person name="Ventosa A."/>
        </authorList>
    </citation>
    <scope>NUCLEOTIDE SEQUENCE [LARGE SCALE GENOMIC DNA]</scope>
    <source>
        <strain evidence="8 11">F17-44</strain>
        <strain evidence="7 12">F18-79</strain>
        <strain evidence="9 10">F19-13</strain>
    </source>
</reference>
<dbReference type="GO" id="GO:0006457">
    <property type="term" value="P:protein folding"/>
    <property type="evidence" value="ECO:0007669"/>
    <property type="project" value="InterPro"/>
</dbReference>
<comment type="caution">
    <text evidence="8">The sequence shown here is derived from an EMBL/GenBank/DDBJ whole genome shotgun (WGS) entry which is preliminary data.</text>
</comment>
<comment type="subcellular location">
    <subcellularLocation>
        <location evidence="3">Cytoplasm</location>
    </subcellularLocation>
</comment>
<evidence type="ECO:0000256" key="4">
    <source>
        <dbReference type="RuleBase" id="RU000639"/>
    </source>
</evidence>
<evidence type="ECO:0000313" key="11">
    <source>
        <dbReference type="Proteomes" id="UP000326302"/>
    </source>
</evidence>
<dbReference type="EMBL" id="QKKZ01000002">
    <property type="protein sequence ID" value="KAB7514766.1"/>
    <property type="molecule type" value="Genomic_DNA"/>
</dbReference>
<dbReference type="HAMAP" id="MF_01151">
    <property type="entry name" value="GrpE"/>
    <property type="match status" value="1"/>
</dbReference>
<dbReference type="Proteomes" id="UP000326207">
    <property type="component" value="Unassembled WGS sequence"/>
</dbReference>
<dbReference type="EMBL" id="QJOW01000001">
    <property type="protein sequence ID" value="KAB7518076.1"/>
    <property type="molecule type" value="Genomic_DNA"/>
</dbReference>
<sequence length="186" mass="21246">MSDEQATHEIPEPDADLVARVEETSPEQTAREIATLRERVEELEADLETSEDEREELESKLTRKQADFQNFKKRQQKKTEQARERATEDLVERLVDVRDNLVRALDQEGEIRDGVETTLRQFDEVLDAENVDPIEPDAGTELDPQRHEVLMRVESDVPEGTVADLHRPGYEMAGKVLRAAQVTVAE</sequence>
<name>A0A5N5UH52_9EURY</name>
<dbReference type="InterPro" id="IPR009012">
    <property type="entry name" value="GrpE_head"/>
</dbReference>
<feature type="compositionally biased region" description="Basic and acidic residues" evidence="6">
    <location>
        <begin position="1"/>
        <end position="23"/>
    </location>
</feature>
<organism evidence="8 11">
    <name type="scientific">Halosegnis rubeus</name>
    <dbReference type="NCBI Taxonomy" id="2212850"/>
    <lineage>
        <taxon>Archaea</taxon>
        <taxon>Methanobacteriati</taxon>
        <taxon>Methanobacteriota</taxon>
        <taxon>Stenosarchaea group</taxon>
        <taxon>Halobacteria</taxon>
        <taxon>Halobacteriales</taxon>
        <taxon>Natronomonadaceae</taxon>
        <taxon>Halosegnis</taxon>
    </lineage>
</organism>
<dbReference type="RefSeq" id="WP_152118976.1">
    <property type="nucleotide sequence ID" value="NZ_QJOW01000001.1"/>
</dbReference>
<dbReference type="SUPFAM" id="SSF51064">
    <property type="entry name" value="Head domain of nucleotide exchange factor GrpE"/>
    <property type="match status" value="1"/>
</dbReference>